<dbReference type="GO" id="GO:0051536">
    <property type="term" value="F:iron-sulfur cluster binding"/>
    <property type="evidence" value="ECO:0007669"/>
    <property type="project" value="UniProtKB-KW"/>
</dbReference>
<keyword evidence="9" id="KW-0411">Iron-sulfur</keyword>
<evidence type="ECO:0000256" key="1">
    <source>
        <dbReference type="ARBA" id="ARBA00001974"/>
    </source>
</evidence>
<dbReference type="Proteomes" id="UP001515100">
    <property type="component" value="Unassembled WGS sequence"/>
</dbReference>
<dbReference type="Gene3D" id="3.40.50.720">
    <property type="entry name" value="NAD(P)-binding Rossmann-like Domain"/>
    <property type="match status" value="1"/>
</dbReference>
<comment type="catalytic activity">
    <reaction evidence="10">
        <text>2 reduced [2Fe-2S]-[ferredoxin] + NADP(+) + H(+) = 2 oxidized [2Fe-2S]-[ferredoxin] + NADPH</text>
        <dbReference type="Rhea" id="RHEA:20125"/>
        <dbReference type="Rhea" id="RHEA-COMP:10000"/>
        <dbReference type="Rhea" id="RHEA-COMP:10001"/>
        <dbReference type="ChEBI" id="CHEBI:15378"/>
        <dbReference type="ChEBI" id="CHEBI:33737"/>
        <dbReference type="ChEBI" id="CHEBI:33738"/>
        <dbReference type="ChEBI" id="CHEBI:57783"/>
        <dbReference type="ChEBI" id="CHEBI:58349"/>
        <dbReference type="EC" id="1.18.1.2"/>
    </reaction>
</comment>
<keyword evidence="7" id="KW-0560">Oxidoreductase</keyword>
<dbReference type="PRINTS" id="PR00419">
    <property type="entry name" value="ADXRDTASE"/>
</dbReference>
<dbReference type="InterPro" id="IPR023753">
    <property type="entry name" value="FAD/NAD-binding_dom"/>
</dbReference>
<evidence type="ECO:0000256" key="10">
    <source>
        <dbReference type="ARBA" id="ARBA00047776"/>
    </source>
</evidence>
<dbReference type="GO" id="GO:0046872">
    <property type="term" value="F:metal ion binding"/>
    <property type="evidence" value="ECO:0007669"/>
    <property type="project" value="UniProtKB-KW"/>
</dbReference>
<dbReference type="Gene3D" id="3.30.70.20">
    <property type="match status" value="1"/>
</dbReference>
<evidence type="ECO:0000259" key="11">
    <source>
        <dbReference type="PROSITE" id="PS51379"/>
    </source>
</evidence>
<dbReference type="InterPro" id="IPR055275">
    <property type="entry name" value="Ferredox_Rdtase"/>
</dbReference>
<keyword evidence="6" id="KW-0521">NADP</keyword>
<evidence type="ECO:0000256" key="3">
    <source>
        <dbReference type="ARBA" id="ARBA00022630"/>
    </source>
</evidence>
<dbReference type="EC" id="1.18.1.2" evidence="2"/>
<dbReference type="PANTHER" id="PTHR48467">
    <property type="entry name" value="GLUTAMATE SYNTHASE 1 [NADH], CHLOROPLASTIC-LIKE"/>
    <property type="match status" value="1"/>
</dbReference>
<dbReference type="CDD" id="cd04410">
    <property type="entry name" value="DMSOR_beta-like"/>
    <property type="match status" value="1"/>
</dbReference>
<evidence type="ECO:0000256" key="4">
    <source>
        <dbReference type="ARBA" id="ARBA00022723"/>
    </source>
</evidence>
<evidence type="ECO:0000256" key="6">
    <source>
        <dbReference type="ARBA" id="ARBA00022857"/>
    </source>
</evidence>
<dbReference type="RefSeq" id="WP_129185064.1">
    <property type="nucleotide sequence ID" value="NZ_JAGIOG010000001.1"/>
</dbReference>
<dbReference type="Pfam" id="PF07992">
    <property type="entry name" value="Pyr_redox_2"/>
    <property type="match status" value="1"/>
</dbReference>
<comment type="caution">
    <text evidence="12">The sequence shown here is derived from an EMBL/GenBank/DDBJ whole genome shotgun (WGS) entry which is preliminary data.</text>
</comment>
<dbReference type="PROSITE" id="PS00198">
    <property type="entry name" value="4FE4S_FER_1"/>
    <property type="match status" value="1"/>
</dbReference>
<dbReference type="InterPro" id="IPR017900">
    <property type="entry name" value="4Fe4S_Fe_S_CS"/>
</dbReference>
<keyword evidence="5" id="KW-0274">FAD</keyword>
<organism evidence="12 13">
    <name type="scientific">Aeromicrobium fastidiosum</name>
    <dbReference type="NCBI Taxonomy" id="52699"/>
    <lineage>
        <taxon>Bacteria</taxon>
        <taxon>Bacillati</taxon>
        <taxon>Actinomycetota</taxon>
        <taxon>Actinomycetes</taxon>
        <taxon>Propionibacteriales</taxon>
        <taxon>Nocardioidaceae</taxon>
        <taxon>Aeromicrobium</taxon>
    </lineage>
</organism>
<evidence type="ECO:0000313" key="12">
    <source>
        <dbReference type="EMBL" id="KAA1373675.1"/>
    </source>
</evidence>
<evidence type="ECO:0000256" key="8">
    <source>
        <dbReference type="ARBA" id="ARBA00023004"/>
    </source>
</evidence>
<evidence type="ECO:0000256" key="7">
    <source>
        <dbReference type="ARBA" id="ARBA00023002"/>
    </source>
</evidence>
<gene>
    <name evidence="12" type="ORF">ESP62_017115</name>
</gene>
<keyword evidence="4" id="KW-0479">Metal-binding</keyword>
<feature type="domain" description="4Fe-4S ferredoxin-type" evidence="11">
    <location>
        <begin position="37"/>
        <end position="66"/>
    </location>
</feature>
<keyword evidence="13" id="KW-1185">Reference proteome</keyword>
<accession>A0A641AI80</accession>
<dbReference type="SUPFAM" id="SSF54862">
    <property type="entry name" value="4Fe-4S ferredoxins"/>
    <property type="match status" value="1"/>
</dbReference>
<dbReference type="PANTHER" id="PTHR48467:SF1">
    <property type="entry name" value="GLUTAMATE SYNTHASE 1 [NADH], CHLOROPLASTIC-LIKE"/>
    <property type="match status" value="1"/>
</dbReference>
<dbReference type="AlphaFoldDB" id="A0A641AI80"/>
<comment type="cofactor">
    <cofactor evidence="1">
        <name>FAD</name>
        <dbReference type="ChEBI" id="CHEBI:57692"/>
    </cofactor>
</comment>
<reference evidence="12" key="1">
    <citation type="submission" date="2019-09" db="EMBL/GenBank/DDBJ databases">
        <authorList>
            <person name="Li J."/>
        </authorList>
    </citation>
    <scope>NUCLEOTIDE SEQUENCE [LARGE SCALE GENOMIC DNA]</scope>
    <source>
        <strain evidence="12">NRBC 14897</strain>
    </source>
</reference>
<evidence type="ECO:0000256" key="5">
    <source>
        <dbReference type="ARBA" id="ARBA00022827"/>
    </source>
</evidence>
<dbReference type="SUPFAM" id="SSF51971">
    <property type="entry name" value="Nucleotide-binding domain"/>
    <property type="match status" value="2"/>
</dbReference>
<name>A0A641AI80_9ACTN</name>
<keyword evidence="8" id="KW-0408">Iron</keyword>
<dbReference type="OrthoDB" id="289202at2"/>
<protein>
    <recommendedName>
        <fullName evidence="2">ferredoxin--NADP(+) reductase</fullName>
        <ecNumber evidence="2">1.18.1.2</ecNumber>
    </recommendedName>
</protein>
<evidence type="ECO:0000256" key="9">
    <source>
        <dbReference type="ARBA" id="ARBA00023014"/>
    </source>
</evidence>
<evidence type="ECO:0000256" key="2">
    <source>
        <dbReference type="ARBA" id="ARBA00013223"/>
    </source>
</evidence>
<dbReference type="Gene3D" id="3.50.50.60">
    <property type="entry name" value="FAD/NAD(P)-binding domain"/>
    <property type="match status" value="1"/>
</dbReference>
<dbReference type="InterPro" id="IPR036188">
    <property type="entry name" value="FAD/NAD-bd_sf"/>
</dbReference>
<dbReference type="GO" id="GO:0004324">
    <property type="term" value="F:ferredoxin-NADP+ reductase activity"/>
    <property type="evidence" value="ECO:0007669"/>
    <property type="project" value="UniProtKB-EC"/>
</dbReference>
<dbReference type="InterPro" id="IPR017896">
    <property type="entry name" value="4Fe4S_Fe-S-bd"/>
</dbReference>
<keyword evidence="3" id="KW-0285">Flavoprotein</keyword>
<evidence type="ECO:0000313" key="13">
    <source>
        <dbReference type="Proteomes" id="UP001515100"/>
    </source>
</evidence>
<proteinExistence type="predicted"/>
<dbReference type="EMBL" id="SDPP02000005">
    <property type="protein sequence ID" value="KAA1373675.1"/>
    <property type="molecule type" value="Genomic_DNA"/>
</dbReference>
<dbReference type="Pfam" id="PF00037">
    <property type="entry name" value="Fer4"/>
    <property type="match status" value="1"/>
</dbReference>
<sequence length="541" mass="57531">MTYVVTQACCADASCMSVCPVNCIHPAPGEPDFGHTEMVYVDPNSCIDCGACADACPVSAIKPLELLTGDEQVFGDINAAFYDDRSVELTWSAPTFPVVEAPRDRPLRVAVVGTGPAASYAARELLTTSSAHVSMIDRLPVAGGLVRAGVAPDHPDTKRLAEMFTWTYDHPRTRMFLNVDVGTDVTHDDLLTHHDAVVYAVGARLDRPLGVPGEQLPGVHGSPEVVGWYNSHTDVPASAVDVATDRVVIVGNGNVALDVARILLGDVTALERTDIADHALAALRSAPVREVVVVGRRGPGQAAFTRPELLMMPRGIDVVIEADGQVADELAAAAPGSKAAMLRDLPLVDVDWTRPPQADGRRLVLAFHRTVDEITGTDRVEGVRLGRVGTDRATVVPTGLVVRSTGHRGSPVADLPFDPATATIPHDAGRVVDPATGEPLPGAYVVGWIKRGAVGGIGANRTDAQETVATLLGDAREGRLPAPAKTGTRTFARLLRSRGVDVVDRRRMRRIDAGERRRGASTGRPRVKFATVEEMLGGRPR</sequence>
<dbReference type="PROSITE" id="PS51379">
    <property type="entry name" value="4FE4S_FER_2"/>
    <property type="match status" value="1"/>
</dbReference>